<dbReference type="AlphaFoldDB" id="A0A9W8TW85"/>
<name>A0A9W8TW85_9AGAR</name>
<feature type="compositionally biased region" description="Pro residues" evidence="1">
    <location>
        <begin position="226"/>
        <end position="235"/>
    </location>
</feature>
<sequence>MSSTTSTIVPSKFTALSKPMSSSPNSQGTSAHSIHTHHPTTQSPPLPSSSSSPPVLPSKINRSHSSPSSKAAVANIASNFIVKIRRGAHAMGAHRRRASDLSSHSSFSSSDEEKDDDNRSQPTALNTPTKHITGPKTRLNHSTWRCSSGPPLTTSSIAPDQQNKRVEYKDTFVCSGGVNLPLLLRATRASLVEVAESQAGIGVGFRSVKKVVLDNEEWRCKITGPPLQPVSPPSTPTTTSPIPVSKSTSASPYPSSSTKTRSLDSSYAFPSQASVTLSPTKTNKNARKYKVHIHYYAYAMIASPANSPTLGRNDYNQPVALERAREGSIRGLMTVLSRSEPDY</sequence>
<feature type="compositionally biased region" description="Polar residues" evidence="1">
    <location>
        <begin position="19"/>
        <end position="33"/>
    </location>
</feature>
<accession>A0A9W8TW85</accession>
<keyword evidence="3" id="KW-1185">Reference proteome</keyword>
<feature type="region of interest" description="Disordered" evidence="1">
    <location>
        <begin position="91"/>
        <end position="141"/>
    </location>
</feature>
<comment type="caution">
    <text evidence="2">The sequence shown here is derived from an EMBL/GenBank/DDBJ whole genome shotgun (WGS) entry which is preliminary data.</text>
</comment>
<evidence type="ECO:0000256" key="1">
    <source>
        <dbReference type="SAM" id="MobiDB-lite"/>
    </source>
</evidence>
<evidence type="ECO:0000313" key="2">
    <source>
        <dbReference type="EMBL" id="KAJ3742431.1"/>
    </source>
</evidence>
<feature type="region of interest" description="Disordered" evidence="1">
    <location>
        <begin position="222"/>
        <end position="265"/>
    </location>
</feature>
<gene>
    <name evidence="2" type="ORF">DFH05DRAFT_1461537</name>
</gene>
<evidence type="ECO:0000313" key="3">
    <source>
        <dbReference type="Proteomes" id="UP001142393"/>
    </source>
</evidence>
<organism evidence="2 3">
    <name type="scientific">Lentinula detonsa</name>
    <dbReference type="NCBI Taxonomy" id="2804962"/>
    <lineage>
        <taxon>Eukaryota</taxon>
        <taxon>Fungi</taxon>
        <taxon>Dikarya</taxon>
        <taxon>Basidiomycota</taxon>
        <taxon>Agaricomycotina</taxon>
        <taxon>Agaricomycetes</taxon>
        <taxon>Agaricomycetidae</taxon>
        <taxon>Agaricales</taxon>
        <taxon>Marasmiineae</taxon>
        <taxon>Omphalotaceae</taxon>
        <taxon>Lentinula</taxon>
    </lineage>
</organism>
<dbReference type="EMBL" id="JANVFU010000010">
    <property type="protein sequence ID" value="KAJ3742431.1"/>
    <property type="molecule type" value="Genomic_DNA"/>
</dbReference>
<feature type="region of interest" description="Disordered" evidence="1">
    <location>
        <begin position="1"/>
        <end position="70"/>
    </location>
</feature>
<feature type="compositionally biased region" description="Low complexity" evidence="1">
    <location>
        <begin position="236"/>
        <end position="265"/>
    </location>
</feature>
<proteinExistence type="predicted"/>
<dbReference type="Proteomes" id="UP001142393">
    <property type="component" value="Unassembled WGS sequence"/>
</dbReference>
<feature type="compositionally biased region" description="Low complexity" evidence="1">
    <location>
        <begin position="100"/>
        <end position="109"/>
    </location>
</feature>
<protein>
    <submittedName>
        <fullName evidence="2">Uncharacterized protein</fullName>
    </submittedName>
</protein>
<reference evidence="2 3" key="1">
    <citation type="journal article" date="2023" name="Proc. Natl. Acad. Sci. U.S.A.">
        <title>A global phylogenomic analysis of the shiitake genus Lentinula.</title>
        <authorList>
            <person name="Sierra-Patev S."/>
            <person name="Min B."/>
            <person name="Naranjo-Ortiz M."/>
            <person name="Looney B."/>
            <person name="Konkel Z."/>
            <person name="Slot J.C."/>
            <person name="Sakamoto Y."/>
            <person name="Steenwyk J.L."/>
            <person name="Rokas A."/>
            <person name="Carro J."/>
            <person name="Camarero S."/>
            <person name="Ferreira P."/>
            <person name="Molpeceres G."/>
            <person name="Ruiz-Duenas F.J."/>
            <person name="Serrano A."/>
            <person name="Henrissat B."/>
            <person name="Drula E."/>
            <person name="Hughes K.W."/>
            <person name="Mata J.L."/>
            <person name="Ishikawa N.K."/>
            <person name="Vargas-Isla R."/>
            <person name="Ushijima S."/>
            <person name="Smith C.A."/>
            <person name="Donoghue J."/>
            <person name="Ahrendt S."/>
            <person name="Andreopoulos W."/>
            <person name="He G."/>
            <person name="LaButti K."/>
            <person name="Lipzen A."/>
            <person name="Ng V."/>
            <person name="Riley R."/>
            <person name="Sandor L."/>
            <person name="Barry K."/>
            <person name="Martinez A.T."/>
            <person name="Xiao Y."/>
            <person name="Gibbons J.G."/>
            <person name="Terashima K."/>
            <person name="Grigoriev I.V."/>
            <person name="Hibbett D."/>
        </authorList>
    </citation>
    <scope>NUCLEOTIDE SEQUENCE [LARGE SCALE GENOMIC DNA]</scope>
    <source>
        <strain evidence="2 3">TFB7810</strain>
    </source>
</reference>
<feature type="compositionally biased region" description="Polar residues" evidence="1">
    <location>
        <begin position="121"/>
        <end position="130"/>
    </location>
</feature>